<feature type="compositionally biased region" description="Low complexity" evidence="1">
    <location>
        <begin position="224"/>
        <end position="236"/>
    </location>
</feature>
<feature type="region of interest" description="Disordered" evidence="1">
    <location>
        <begin position="293"/>
        <end position="316"/>
    </location>
</feature>
<accession>A0A7R9ZUD1</accession>
<dbReference type="SMART" id="SM00254">
    <property type="entry name" value="ShKT"/>
    <property type="match status" value="6"/>
</dbReference>
<feature type="compositionally biased region" description="Low complexity" evidence="1">
    <location>
        <begin position="300"/>
        <end position="310"/>
    </location>
</feature>
<gene>
    <name evidence="4" type="ORF">PARE0329_LOCUS511</name>
</gene>
<feature type="domain" description="ShKT" evidence="3">
    <location>
        <begin position="706"/>
        <end position="738"/>
    </location>
</feature>
<feature type="domain" description="ShKT" evidence="3">
    <location>
        <begin position="769"/>
        <end position="803"/>
    </location>
</feature>
<feature type="transmembrane region" description="Helical" evidence="2">
    <location>
        <begin position="335"/>
        <end position="354"/>
    </location>
</feature>
<feature type="domain" description="ShKT" evidence="3">
    <location>
        <begin position="883"/>
        <end position="917"/>
    </location>
</feature>
<feature type="domain" description="ShKT" evidence="3">
    <location>
        <begin position="812"/>
        <end position="846"/>
    </location>
</feature>
<dbReference type="AlphaFoldDB" id="A0A7R9ZUD1"/>
<dbReference type="Pfam" id="PF01549">
    <property type="entry name" value="ShK"/>
    <property type="match status" value="6"/>
</dbReference>
<organism evidence="4">
    <name type="scientific">Pseudo-nitzschia arenysensis</name>
    <dbReference type="NCBI Taxonomy" id="697910"/>
    <lineage>
        <taxon>Eukaryota</taxon>
        <taxon>Sar</taxon>
        <taxon>Stramenopiles</taxon>
        <taxon>Ochrophyta</taxon>
        <taxon>Bacillariophyta</taxon>
        <taxon>Bacillariophyceae</taxon>
        <taxon>Bacillariophycidae</taxon>
        <taxon>Bacillariales</taxon>
        <taxon>Bacillariaceae</taxon>
        <taxon>Pseudo-nitzschia</taxon>
    </lineage>
</organism>
<proteinExistence type="predicted"/>
<dbReference type="InterPro" id="IPR003582">
    <property type="entry name" value="ShKT_dom"/>
</dbReference>
<reference evidence="4" key="1">
    <citation type="submission" date="2021-01" db="EMBL/GenBank/DDBJ databases">
        <authorList>
            <person name="Corre E."/>
            <person name="Pelletier E."/>
            <person name="Niang G."/>
            <person name="Scheremetjew M."/>
            <person name="Finn R."/>
            <person name="Kale V."/>
            <person name="Holt S."/>
            <person name="Cochrane G."/>
            <person name="Meng A."/>
            <person name="Brown T."/>
            <person name="Cohen L."/>
        </authorList>
    </citation>
    <scope>NUCLEOTIDE SEQUENCE</scope>
    <source>
        <strain evidence="4">B593</strain>
    </source>
</reference>
<feature type="region of interest" description="Disordered" evidence="1">
    <location>
        <begin position="854"/>
        <end position="883"/>
    </location>
</feature>
<protein>
    <recommendedName>
        <fullName evidence="3">ShKT domain-containing protein</fullName>
    </recommendedName>
</protein>
<feature type="region of interest" description="Disordered" evidence="1">
    <location>
        <begin position="197"/>
        <end position="279"/>
    </location>
</feature>
<keyword evidence="2" id="KW-1133">Transmembrane helix</keyword>
<feature type="compositionally biased region" description="Acidic residues" evidence="1">
    <location>
        <begin position="854"/>
        <end position="874"/>
    </location>
</feature>
<feature type="compositionally biased region" description="Low complexity" evidence="1">
    <location>
        <begin position="1"/>
        <end position="10"/>
    </location>
</feature>
<name>A0A7R9ZUD1_9STRA</name>
<evidence type="ECO:0000256" key="1">
    <source>
        <dbReference type="SAM" id="MobiDB-lite"/>
    </source>
</evidence>
<evidence type="ECO:0000313" key="4">
    <source>
        <dbReference type="EMBL" id="CAD8343876.1"/>
    </source>
</evidence>
<evidence type="ECO:0000256" key="2">
    <source>
        <dbReference type="SAM" id="Phobius"/>
    </source>
</evidence>
<feature type="compositionally biased region" description="Basic and acidic residues" evidence="1">
    <location>
        <begin position="46"/>
        <end position="63"/>
    </location>
</feature>
<feature type="compositionally biased region" description="Low complexity" evidence="1">
    <location>
        <begin position="31"/>
        <end position="44"/>
    </location>
</feature>
<evidence type="ECO:0000259" key="3">
    <source>
        <dbReference type="PROSITE" id="PS51670"/>
    </source>
</evidence>
<keyword evidence="2" id="KW-0472">Membrane</keyword>
<dbReference type="EMBL" id="HBEH01000732">
    <property type="protein sequence ID" value="CAD8343876.1"/>
    <property type="molecule type" value="Transcribed_RNA"/>
</dbReference>
<feature type="region of interest" description="Disordered" evidence="1">
    <location>
        <begin position="615"/>
        <end position="636"/>
    </location>
</feature>
<dbReference type="PANTHER" id="PTHR21724">
    <property type="entry name" value="SHKT DOMAIN-CONTAINING PROTEIN"/>
    <property type="match status" value="1"/>
</dbReference>
<dbReference type="PANTHER" id="PTHR21724:SF109">
    <property type="entry name" value="SHKT DOMAIN-CONTAINING PROTEIN"/>
    <property type="match status" value="1"/>
</dbReference>
<sequence>MNPLSRSKSGSSRRGRSREPRDSYDDDDNSFESYESASSESSYETDSNRHLAYKESTEYESDHGSFSSDSEPPTPSHTEDYSDDDSMDADEKLTMDSEVDSGISTSADEFANEDRSRYDDDDDSENDEDSFGEFNAEDSRFGRNNGVLDEDNSQSDLSDSDSDRSESESEEEEERVKLGEQDDDLFWKRYGYSQQVGKFGDNESKEEHTNPFGQHDLDEEDGESSNGRSNSRTRSGSEFDDGDTFKDELYSQAFPSIARMRTEDSREEIDDPEKSFRKDGNILGKAKDWFQSMLPSKSDNNNSNNNNNNNTRSGAPSKFKSWFDVSDVLEGNFKWYILGAIVLIILVAILGGTLGKKGDKGKTKNIIVADTQPTQQTIELFPTAAPTTFAPTLPPGQLLESITFYVMIPNGKEDGMTEEDLETELLTALDVLAPQVLLNTTNESEANETVGLRGRMRQRKLEALSVNSTTLIDTVIIDCPELPSIDASDLCAKATVEIIIVTDDGTIGFDYSTAMEDAIQGGELQTLSTEFGTNTTIVTLDVDDIVTPAPTMTFSPTTSPAPTVSAAPTSSCYDRDANCEAWANQDPSECVVNPEYMTSNCAKACGMCVTDSPTLTPPTDSPSGAPTMAPTAPSTSNSTIALSTNSTTLGNSTLAPTEFNSTLEPTSDAPSFVPITSNTTQSPTMAPQSCVDKNEACAENVDGIGCLVTKCVLWAGEGECENNPTYMAANCAKSCDQCDISPPTESPTPAVNVPSDPNAPAPTVAPAACTDSNSECSSWASNGQCSKNPGWMLANCALSCNVCESNPTAPTCVDSDNRCVEWAASDECLKNPVWMSNNCKLSCGICQNDDDANEDDASDNGDETGEDNETESDSLIETPPPLCRDNNDRCGEWAGTGECSSNPSWMLENCKLSCNVCTATTERSIQPTSSTETSEMREECVDLREGCHQSATSGDCFVTKCEFWAQEGECEANPSFMIVNCAKSCGKCEELLV</sequence>
<dbReference type="Gene3D" id="1.10.10.1940">
    <property type="match status" value="1"/>
</dbReference>
<feature type="compositionally biased region" description="Acidic residues" evidence="1">
    <location>
        <begin position="119"/>
        <end position="131"/>
    </location>
</feature>
<feature type="domain" description="ShKT" evidence="3">
    <location>
        <begin position="947"/>
        <end position="988"/>
    </location>
</feature>
<feature type="domain" description="ShKT" evidence="3">
    <location>
        <begin position="572"/>
        <end position="608"/>
    </location>
</feature>
<feature type="region of interest" description="Disordered" evidence="1">
    <location>
        <begin position="1"/>
        <end position="184"/>
    </location>
</feature>
<feature type="compositionally biased region" description="Basic and acidic residues" evidence="1">
    <location>
        <begin position="200"/>
        <end position="209"/>
    </location>
</feature>
<keyword evidence="2" id="KW-0812">Transmembrane</keyword>
<dbReference type="PROSITE" id="PS51670">
    <property type="entry name" value="SHKT"/>
    <property type="match status" value="6"/>
</dbReference>